<dbReference type="Proteomes" id="UP000799755">
    <property type="component" value="Unassembled WGS sequence"/>
</dbReference>
<name>A0ACB6QTP1_9PLEO</name>
<protein>
    <submittedName>
        <fullName evidence="1">Uncharacterized protein</fullName>
    </submittedName>
</protein>
<gene>
    <name evidence="1" type="ORF">BDR25DRAFT_355466</name>
</gene>
<evidence type="ECO:0000313" key="2">
    <source>
        <dbReference type="Proteomes" id="UP000799755"/>
    </source>
</evidence>
<organism evidence="1 2">
    <name type="scientific">Lindgomyces ingoldianus</name>
    <dbReference type="NCBI Taxonomy" id="673940"/>
    <lineage>
        <taxon>Eukaryota</taxon>
        <taxon>Fungi</taxon>
        <taxon>Dikarya</taxon>
        <taxon>Ascomycota</taxon>
        <taxon>Pezizomycotina</taxon>
        <taxon>Dothideomycetes</taxon>
        <taxon>Pleosporomycetidae</taxon>
        <taxon>Pleosporales</taxon>
        <taxon>Lindgomycetaceae</taxon>
        <taxon>Lindgomyces</taxon>
    </lineage>
</organism>
<accession>A0ACB6QTP1</accession>
<reference evidence="1" key="1">
    <citation type="journal article" date="2020" name="Stud. Mycol.">
        <title>101 Dothideomycetes genomes: a test case for predicting lifestyles and emergence of pathogens.</title>
        <authorList>
            <person name="Haridas S."/>
            <person name="Albert R."/>
            <person name="Binder M."/>
            <person name="Bloem J."/>
            <person name="Labutti K."/>
            <person name="Salamov A."/>
            <person name="Andreopoulos B."/>
            <person name="Baker S."/>
            <person name="Barry K."/>
            <person name="Bills G."/>
            <person name="Bluhm B."/>
            <person name="Cannon C."/>
            <person name="Castanera R."/>
            <person name="Culley D."/>
            <person name="Daum C."/>
            <person name="Ezra D."/>
            <person name="Gonzalez J."/>
            <person name="Henrissat B."/>
            <person name="Kuo A."/>
            <person name="Liang C."/>
            <person name="Lipzen A."/>
            <person name="Lutzoni F."/>
            <person name="Magnuson J."/>
            <person name="Mondo S."/>
            <person name="Nolan M."/>
            <person name="Ohm R."/>
            <person name="Pangilinan J."/>
            <person name="Park H.-J."/>
            <person name="Ramirez L."/>
            <person name="Alfaro M."/>
            <person name="Sun H."/>
            <person name="Tritt A."/>
            <person name="Yoshinaga Y."/>
            <person name="Zwiers L.-H."/>
            <person name="Turgeon B."/>
            <person name="Goodwin S."/>
            <person name="Spatafora J."/>
            <person name="Crous P."/>
            <person name="Grigoriev I."/>
        </authorList>
    </citation>
    <scope>NUCLEOTIDE SEQUENCE</scope>
    <source>
        <strain evidence="1">ATCC 200398</strain>
    </source>
</reference>
<keyword evidence="2" id="KW-1185">Reference proteome</keyword>
<sequence>MTPGPAEFIVKLALGRVLWKLFLGVRELDLEINWQGPELERAIEQVATKVVPHLLGVLQEGGTRPSDTNNSPKRYSMCCVCERYALIDRIEKFGPHISSLSREVVAGEEVILYKGGAKLLAEIRWFANATHISILNYSVFSVMEANPHHRKAARAPYNITTPTLRQRCCPSIPFLALATHSILFQLILSYCFIGAHWLLSASVIEVLGMVVLVLVVRLWLFFSVASQGLYSKPNQLLPGSTYQGRMSFVILLRIFKVAIIFYPSILTRMSTSVSINVASILFLRKISTTHKLRIRFTYTTSLQFIKVSVRYYDRLTHKPRRGDTLSSGASSGIFSISLIYFRVVLAARECHREILWVHRTFNIVNGFVYIRRTRHMDMNRYERIVSNPLGKLCGYIAKITRTMRA</sequence>
<dbReference type="EMBL" id="MU003508">
    <property type="protein sequence ID" value="KAF2470353.1"/>
    <property type="molecule type" value="Genomic_DNA"/>
</dbReference>
<proteinExistence type="predicted"/>
<evidence type="ECO:0000313" key="1">
    <source>
        <dbReference type="EMBL" id="KAF2470353.1"/>
    </source>
</evidence>
<comment type="caution">
    <text evidence="1">The sequence shown here is derived from an EMBL/GenBank/DDBJ whole genome shotgun (WGS) entry which is preliminary data.</text>
</comment>